<dbReference type="GO" id="GO:0044027">
    <property type="term" value="P:negative regulation of gene expression via chromosomal CpG island methylation"/>
    <property type="evidence" value="ECO:0007669"/>
    <property type="project" value="TreeGrafter"/>
</dbReference>
<dbReference type="EMBL" id="CYXO01000030">
    <property type="protein sequence ID" value="CUN27147.1"/>
    <property type="molecule type" value="Genomic_DNA"/>
</dbReference>
<keyword evidence="3 5" id="KW-0949">S-adenosyl-L-methionine</keyword>
<accession>A0A173VM04</accession>
<comment type="catalytic activity">
    <reaction evidence="7">
        <text>a 2'-deoxycytidine in DNA + S-adenosyl-L-methionine = a 5-methyl-2'-deoxycytidine in DNA + S-adenosyl-L-homocysteine + H(+)</text>
        <dbReference type="Rhea" id="RHEA:13681"/>
        <dbReference type="Rhea" id="RHEA-COMP:11369"/>
        <dbReference type="Rhea" id="RHEA-COMP:11370"/>
        <dbReference type="ChEBI" id="CHEBI:15378"/>
        <dbReference type="ChEBI" id="CHEBI:57856"/>
        <dbReference type="ChEBI" id="CHEBI:59789"/>
        <dbReference type="ChEBI" id="CHEBI:85452"/>
        <dbReference type="ChEBI" id="CHEBI:85454"/>
        <dbReference type="EC" id="2.1.1.37"/>
    </reaction>
</comment>
<dbReference type="InterPro" id="IPR018117">
    <property type="entry name" value="C5_DNA_meth_AS"/>
</dbReference>
<organism evidence="8 9">
    <name type="scientific">Dorea longicatena</name>
    <dbReference type="NCBI Taxonomy" id="88431"/>
    <lineage>
        <taxon>Bacteria</taxon>
        <taxon>Bacillati</taxon>
        <taxon>Bacillota</taxon>
        <taxon>Clostridia</taxon>
        <taxon>Lachnospirales</taxon>
        <taxon>Lachnospiraceae</taxon>
        <taxon>Dorea</taxon>
    </lineage>
</organism>
<dbReference type="EC" id="2.1.1.37" evidence="7"/>
<evidence type="ECO:0000256" key="4">
    <source>
        <dbReference type="ARBA" id="ARBA00022747"/>
    </source>
</evidence>
<dbReference type="GO" id="GO:0009307">
    <property type="term" value="P:DNA restriction-modification system"/>
    <property type="evidence" value="ECO:0007669"/>
    <property type="project" value="UniProtKB-KW"/>
</dbReference>
<dbReference type="OrthoDB" id="9813719at2"/>
<dbReference type="Gene3D" id="3.90.120.10">
    <property type="entry name" value="DNA Methylase, subunit A, domain 2"/>
    <property type="match status" value="1"/>
</dbReference>
<dbReference type="Pfam" id="PF00145">
    <property type="entry name" value="DNA_methylase"/>
    <property type="match status" value="1"/>
</dbReference>
<evidence type="ECO:0000256" key="2">
    <source>
        <dbReference type="ARBA" id="ARBA00022679"/>
    </source>
</evidence>
<dbReference type="InterPro" id="IPR029063">
    <property type="entry name" value="SAM-dependent_MTases_sf"/>
</dbReference>
<sequence length="406" mass="46498">MLNTIDLFVGCGGLSEGFEQSRKYKMIGAVEWEPSPVKELRNHLKNRWGIQDSEERVLQFDIQRTEELFNGWKDKKFGESKGLDALVGNRQLDVIIGGPPCQAYSVAGRIRDEHGMREDYRNYLFESYLKVVQHYKPRVFVFENVPGILSAKPGDGSVRIIDLIQKAFADAGYAVLPDLSNAIIDMTEYGVPQNRKRIIILGVSKEHYGDKAEAMVEKFYSSYLPEYKIEKKATVRDAIGDLPKLRPLDEPISYLGRKLSHSVSDPLINGHISRFHNKRDIELFKFLEEDIASGRMKYTSAKSLKTLYTKLTGKTSNVHKYYVLRWDEPSNLIPAHLFKDGLRHIHPDPEQARTITVREAARLQTFPDDYYFNCSQTDAFKMIGNAVPPLFAKKVAYAIYHLIQEN</sequence>
<reference evidence="8 9" key="1">
    <citation type="submission" date="2015-09" db="EMBL/GenBank/DDBJ databases">
        <authorList>
            <consortium name="Pathogen Informatics"/>
        </authorList>
    </citation>
    <scope>NUCLEOTIDE SEQUENCE [LARGE SCALE GENOMIC DNA]</scope>
    <source>
        <strain evidence="8 9">2789STDY5834961</strain>
    </source>
</reference>
<evidence type="ECO:0000313" key="8">
    <source>
        <dbReference type="EMBL" id="CUN27147.1"/>
    </source>
</evidence>
<dbReference type="SUPFAM" id="SSF53335">
    <property type="entry name" value="S-adenosyl-L-methionine-dependent methyltransferases"/>
    <property type="match status" value="1"/>
</dbReference>
<evidence type="ECO:0000256" key="1">
    <source>
        <dbReference type="ARBA" id="ARBA00022603"/>
    </source>
</evidence>
<keyword evidence="1 5" id="KW-0489">Methyltransferase</keyword>
<dbReference type="InterPro" id="IPR050390">
    <property type="entry name" value="C5-Methyltransferase"/>
</dbReference>
<keyword evidence="2 5" id="KW-0808">Transferase</keyword>
<evidence type="ECO:0000256" key="7">
    <source>
        <dbReference type="RuleBase" id="RU000417"/>
    </source>
</evidence>
<dbReference type="PROSITE" id="PS51679">
    <property type="entry name" value="SAM_MT_C5"/>
    <property type="match status" value="1"/>
</dbReference>
<dbReference type="Proteomes" id="UP000095597">
    <property type="component" value="Unassembled WGS sequence"/>
</dbReference>
<dbReference type="AlphaFoldDB" id="A0A173VM04"/>
<evidence type="ECO:0000256" key="5">
    <source>
        <dbReference type="PROSITE-ProRule" id="PRU01016"/>
    </source>
</evidence>
<dbReference type="PROSITE" id="PS00094">
    <property type="entry name" value="C5_MTASE_1"/>
    <property type="match status" value="1"/>
</dbReference>
<feature type="active site" evidence="5">
    <location>
        <position position="101"/>
    </location>
</feature>
<dbReference type="NCBIfam" id="TIGR00675">
    <property type="entry name" value="dcm"/>
    <property type="match status" value="1"/>
</dbReference>
<evidence type="ECO:0000313" key="9">
    <source>
        <dbReference type="Proteomes" id="UP000095597"/>
    </source>
</evidence>
<dbReference type="PANTHER" id="PTHR10629">
    <property type="entry name" value="CYTOSINE-SPECIFIC METHYLTRANSFERASE"/>
    <property type="match status" value="1"/>
</dbReference>
<dbReference type="GO" id="GO:0003886">
    <property type="term" value="F:DNA (cytosine-5-)-methyltransferase activity"/>
    <property type="evidence" value="ECO:0007669"/>
    <property type="project" value="UniProtKB-EC"/>
</dbReference>
<dbReference type="PRINTS" id="PR00105">
    <property type="entry name" value="C5METTRFRASE"/>
</dbReference>
<dbReference type="GO" id="GO:0003677">
    <property type="term" value="F:DNA binding"/>
    <property type="evidence" value="ECO:0007669"/>
    <property type="project" value="TreeGrafter"/>
</dbReference>
<proteinExistence type="inferred from homology"/>
<comment type="similarity">
    <text evidence="5 6">Belongs to the class I-like SAM-binding methyltransferase superfamily. C5-methyltransferase family.</text>
</comment>
<evidence type="ECO:0000256" key="6">
    <source>
        <dbReference type="RuleBase" id="RU000416"/>
    </source>
</evidence>
<name>A0A173VM04_9FIRM</name>
<dbReference type="PANTHER" id="PTHR10629:SF52">
    <property type="entry name" value="DNA (CYTOSINE-5)-METHYLTRANSFERASE 1"/>
    <property type="match status" value="1"/>
</dbReference>
<dbReference type="Gene3D" id="3.40.50.150">
    <property type="entry name" value="Vaccinia Virus protein VP39"/>
    <property type="match status" value="1"/>
</dbReference>
<keyword evidence="4" id="KW-0680">Restriction system</keyword>
<protein>
    <recommendedName>
        <fullName evidence="7">Cytosine-specific methyltransferase</fullName>
        <ecNumber evidence="7">2.1.1.37</ecNumber>
    </recommendedName>
</protein>
<dbReference type="GO" id="GO:0032259">
    <property type="term" value="P:methylation"/>
    <property type="evidence" value="ECO:0007669"/>
    <property type="project" value="UniProtKB-KW"/>
</dbReference>
<evidence type="ECO:0000256" key="3">
    <source>
        <dbReference type="ARBA" id="ARBA00022691"/>
    </source>
</evidence>
<dbReference type="InterPro" id="IPR001525">
    <property type="entry name" value="C5_MeTfrase"/>
</dbReference>
<gene>
    <name evidence="8" type="primary">haeIIIM_2</name>
    <name evidence="8" type="ORF">ERS852573_03063</name>
</gene>
<dbReference type="RefSeq" id="WP_055215504.1">
    <property type="nucleotide sequence ID" value="NZ_CYXO01000030.1"/>
</dbReference>